<evidence type="ECO:0000313" key="2">
    <source>
        <dbReference type="Proteomes" id="UP001064048"/>
    </source>
</evidence>
<sequence>MYNFTDTKEKEQVKRKKHSKQKKVSELHVEEEVIQEQKAIKAVRSRENLEVYEDDETGLLEDAETIYKTATATDIPENKIEVVPASEVTHIVPDRKTDEMRANLKIDANYPLVSASQEAEEREEALQVKEQVKVLVKPSISEKESLEITEIEVNSSVDEYSSEQVKANITAVKNVIPVEGLVTTEILPDMDLTDLQKAEAHFGSAKPSVTLKDALNVSEQITSIKEEPFENAIVKKSTAAISVSPLVGLNVLEVNDELREYDIDNKTAEKTATSKLNFNLHESLTIGEVFVEDKSGRYYPELIVPTETARKDVLTSNQVLTEIHDVQEKEGLLQALKLPPAQEANVDVTIKDSLQVSIEETHEKEGELVKKELPAMINVGKDLTLHTSLNTSIISSHVKETDFITEPLPSKKANIGVSEHQHKFNIETEIHESETSLEESKAILGTRADVKILLLDKNVTEEVHINESEKDLIVKDDKYTAVAEVDVGAVEPIMTYETTQMTSIGELKLQDKVQDELATETVITASAKIITAPLIHEQETSEDYLTKKSETITQSVVPNIPLTVYQTESSESENKLLLNKIPELLSTKPSHTHHLKTPLSEEINTADQINFIPLTSNVTEKASEIYRDLHKEITVLQTTVQEQLDKLDESQTQHSKAVPSFIENESLNIIEIVSSVTEDKFISDEAKLDVFAKADIDSNHKIAITSETVPREALDTMESLAPSYEAANIKSDILSSVQVSQNEVLDSQSNLQETIKPDLKSIVPEIIPSQELNVSEVYQNENETEYTSNKLLEIFSSPTQVLSLRSVAISSEMVPDSSVGFTNEDNFSSKSKKAVVENVAHNEIQIISTDYNEKESSFEKIPTPSNVSATMSIDSTQAIVVEEHKPELAPRSFENATDLAWAKAKQGAVPQEAITQQETMVHMSEGVLISEETDTKAKSSVSLTSLQVPEYDEKVTIESENPLTLSTAPDKQSANVSFTSRHGIQISETLSQSENLQNTGTLDLGLKTASSKIDEIYGKAAHVEEVIVNQQPEEFQNEKISVKQTDITPVPSYNLEQTEIITAETESLLPQQTTIKSNIVPDFTETQALIMSCTEIIDKEQEFVGKFSIPTQDASVGFVPLISTVNTEVLSTDDLEKLQEKSPETSHATMTSDDLRKHLQGIEVLHGEKESELAPFQKESGQTANEKYVEISAKEISEIDINEKETELTKMLDMFTTKAKPSIDEQQSLFSTEVIVNQETEDLHVSGTTMLNALTTHGMKEAIQNLEPFVGETEDTFTKTSSVKTELIKPTVEGKQCAGVSEVMLSEKEQNFQADQIMPNKKTIQPTDSITLHSSFGVDETVPIEAETTLAPSSELKHKAGLTVLPEDYLNISETTVIENEEVLQEAQIPKSASYNINLDAHRHLNVEMCQFTEAEESIKKVEQIANKEILDFSIEPVRPIYITETEAEERHEELVPDKKAKQVCPNVNLEVGDHIDVTETVVLEQDDDLKLGLLNKMEKGKPNVETVKHITVMETEVRENDYPLENTLNMMSKHSDISYEAKLPIQVQEVMLKDSESDFPQDIKPREEKVDFSIESQQHVTVTDAIIQENETSIQPVQIPKGGENEIKLEALHHVTTNETTVIEEGTEFSGSRPFKDETAQESQPVAEALYNEQTQAIESVGTFKTTFKPEVSIAEQDIVGLKSIEQTETRTEEISDVFDKYHPKGEQAQPVQTTKKEIMLSQPEILESTSNLSTKYEAETSQVQLELELHKSYMTTENSAEEIPDIIKTKEEQARYADKQITELKSLQQTVIIAGEKSETFEKFMHGKNEKALPSQNVLQELSNMEPAIFENVTDLPSSAQVEKSKALTDLETHKSYIVTDNVVQEGSEDIIVEGSKISSIVGQVLEMKPLQQTEIFIDENTAAITTFKQEEKHITGTPIVNESVTQTDVTVQETGIETSFDKPVSVETASLSLNTTQGITVSEVSQEDTSDNFVPHKGKPVQAEKTVAPLSHIQCTENIPEAHVDEFTAQVTQSKTSTVVANELAPLIITDNTCLLQEDDLKITQPKTQQVRQSLTTANELEVTDEFINEHVPSFSGEVLDLKKQGKLTQTSDTEHTFTISEQETRFLGM</sequence>
<dbReference type="Proteomes" id="UP001064048">
    <property type="component" value="Chromosome Z"/>
</dbReference>
<dbReference type="EMBL" id="CM046131">
    <property type="protein sequence ID" value="KAI8431084.1"/>
    <property type="molecule type" value="Genomic_DNA"/>
</dbReference>
<keyword evidence="2" id="KW-1185">Reference proteome</keyword>
<accession>A0ACC0K3Z5</accession>
<protein>
    <submittedName>
        <fullName evidence="1">Uncharacterized protein</fullName>
    </submittedName>
</protein>
<comment type="caution">
    <text evidence="1">The sequence shown here is derived from an EMBL/GenBank/DDBJ whole genome shotgun (WGS) entry which is preliminary data.</text>
</comment>
<reference evidence="1 2" key="1">
    <citation type="journal article" date="2022" name="Genome Biol. Evol.">
        <title>The Spruce Budworm Genome: Reconstructing the Evolutionary History of Antifreeze Proteins.</title>
        <authorList>
            <person name="Beliveau C."/>
            <person name="Gagne P."/>
            <person name="Picq S."/>
            <person name="Vernygora O."/>
            <person name="Keeling C.I."/>
            <person name="Pinkney K."/>
            <person name="Doucet D."/>
            <person name="Wen F."/>
            <person name="Johnston J.S."/>
            <person name="Maaroufi H."/>
            <person name="Boyle B."/>
            <person name="Laroche J."/>
            <person name="Dewar K."/>
            <person name="Juretic N."/>
            <person name="Blackburn G."/>
            <person name="Nisole A."/>
            <person name="Brunet B."/>
            <person name="Brandao M."/>
            <person name="Lumley L."/>
            <person name="Duan J."/>
            <person name="Quan G."/>
            <person name="Lucarotti C.J."/>
            <person name="Roe A.D."/>
            <person name="Sperling F.A.H."/>
            <person name="Levesque R.C."/>
            <person name="Cusson M."/>
        </authorList>
    </citation>
    <scope>NUCLEOTIDE SEQUENCE [LARGE SCALE GENOMIC DNA]</scope>
    <source>
        <strain evidence="1">Glfc:IPQL:Cfum</strain>
    </source>
</reference>
<name>A0ACC0K3Z5_CHOFU</name>
<evidence type="ECO:0000313" key="1">
    <source>
        <dbReference type="EMBL" id="KAI8431084.1"/>
    </source>
</evidence>
<organism evidence="1 2">
    <name type="scientific">Choristoneura fumiferana</name>
    <name type="common">Spruce budworm moth</name>
    <name type="synonym">Archips fumiferana</name>
    <dbReference type="NCBI Taxonomy" id="7141"/>
    <lineage>
        <taxon>Eukaryota</taxon>
        <taxon>Metazoa</taxon>
        <taxon>Ecdysozoa</taxon>
        <taxon>Arthropoda</taxon>
        <taxon>Hexapoda</taxon>
        <taxon>Insecta</taxon>
        <taxon>Pterygota</taxon>
        <taxon>Neoptera</taxon>
        <taxon>Endopterygota</taxon>
        <taxon>Lepidoptera</taxon>
        <taxon>Glossata</taxon>
        <taxon>Ditrysia</taxon>
        <taxon>Tortricoidea</taxon>
        <taxon>Tortricidae</taxon>
        <taxon>Tortricinae</taxon>
        <taxon>Choristoneura</taxon>
    </lineage>
</organism>
<proteinExistence type="predicted"/>
<gene>
    <name evidence="1" type="ORF">MSG28_001143</name>
</gene>